<evidence type="ECO:0000259" key="12">
    <source>
        <dbReference type="PROSITE" id="PS50097"/>
    </source>
</evidence>
<dbReference type="AlphaFoldDB" id="A0A5N5T3K0"/>
<dbReference type="SMART" id="SM00225">
    <property type="entry name" value="BTB"/>
    <property type="match status" value="1"/>
</dbReference>
<dbReference type="InterPro" id="IPR036236">
    <property type="entry name" value="Znf_C2H2_sf"/>
</dbReference>
<keyword evidence="3" id="KW-0677">Repeat</keyword>
<gene>
    <name evidence="14" type="ORF">Anas_02144</name>
</gene>
<feature type="domain" description="C2H2-type" evidence="13">
    <location>
        <begin position="363"/>
        <end position="390"/>
    </location>
</feature>
<dbReference type="OrthoDB" id="6482909at2759"/>
<evidence type="ECO:0000256" key="11">
    <source>
        <dbReference type="SAM" id="MobiDB-lite"/>
    </source>
</evidence>
<dbReference type="InterPro" id="IPR011333">
    <property type="entry name" value="SKP1/BTB/POZ_sf"/>
</dbReference>
<dbReference type="InterPro" id="IPR050457">
    <property type="entry name" value="ZnFinger_BTB_dom_contain"/>
</dbReference>
<evidence type="ECO:0000256" key="8">
    <source>
        <dbReference type="ARBA" id="ARBA00023163"/>
    </source>
</evidence>
<dbReference type="Gene3D" id="3.30.160.60">
    <property type="entry name" value="Classic Zinc Finger"/>
    <property type="match status" value="4"/>
</dbReference>
<keyword evidence="15" id="KW-1185">Reference proteome</keyword>
<evidence type="ECO:0000256" key="10">
    <source>
        <dbReference type="PROSITE-ProRule" id="PRU00042"/>
    </source>
</evidence>
<protein>
    <submittedName>
        <fullName evidence="14">Zinc finger protein</fullName>
    </submittedName>
</protein>
<dbReference type="GO" id="GO:0000981">
    <property type="term" value="F:DNA-binding transcription factor activity, RNA polymerase II-specific"/>
    <property type="evidence" value="ECO:0007669"/>
    <property type="project" value="TreeGrafter"/>
</dbReference>
<comment type="caution">
    <text evidence="14">The sequence shown here is derived from an EMBL/GenBank/DDBJ whole genome shotgun (WGS) entry which is preliminary data.</text>
</comment>
<feature type="domain" description="C2H2-type" evidence="13">
    <location>
        <begin position="391"/>
        <end position="418"/>
    </location>
</feature>
<dbReference type="InterPro" id="IPR013087">
    <property type="entry name" value="Znf_C2H2_type"/>
</dbReference>
<dbReference type="Pfam" id="PF13909">
    <property type="entry name" value="zf-H2C2_5"/>
    <property type="match status" value="1"/>
</dbReference>
<reference evidence="14 15" key="1">
    <citation type="journal article" date="2019" name="PLoS Biol.">
        <title>Sex chromosomes control vertical transmission of feminizing Wolbachia symbionts in an isopod.</title>
        <authorList>
            <person name="Becking T."/>
            <person name="Chebbi M.A."/>
            <person name="Giraud I."/>
            <person name="Moumen B."/>
            <person name="Laverre T."/>
            <person name="Caubet Y."/>
            <person name="Peccoud J."/>
            <person name="Gilbert C."/>
            <person name="Cordaux R."/>
        </authorList>
    </citation>
    <scope>NUCLEOTIDE SEQUENCE [LARGE SCALE GENOMIC DNA]</scope>
    <source>
        <strain evidence="14">ANa2</strain>
        <tissue evidence="14">Whole body excluding digestive tract and cuticle</tissue>
    </source>
</reference>
<feature type="region of interest" description="Disordered" evidence="11">
    <location>
        <begin position="129"/>
        <end position="197"/>
    </location>
</feature>
<dbReference type="InterPro" id="IPR056438">
    <property type="entry name" value="Znf-C2H2_CTCF"/>
</dbReference>
<dbReference type="PROSITE" id="PS50157">
    <property type="entry name" value="ZINC_FINGER_C2H2_2"/>
    <property type="match status" value="4"/>
</dbReference>
<feature type="domain" description="BTB" evidence="12">
    <location>
        <begin position="32"/>
        <end position="97"/>
    </location>
</feature>
<dbReference type="GO" id="GO:0005634">
    <property type="term" value="C:nucleus"/>
    <property type="evidence" value="ECO:0007669"/>
    <property type="project" value="UniProtKB-SubCell"/>
</dbReference>
<dbReference type="PANTHER" id="PTHR46105:SF5">
    <property type="entry name" value="ZINC FINGER AND BTB DOMAIN-CONTAINING PROTEIN 44 ISOFORM X1"/>
    <property type="match status" value="1"/>
</dbReference>
<sequence>MTRVNQLTLTWNNHNDLIKESLQNLYEKEIYCDVTLVCQGKYFPSHRFILSTYSSYFEEILEMTPCRHPFIIVKDLVEEELKVLLEFMYNGQVNIYEDKIESVLKVAEAFKIKGLTFPEDYFKKIKTEEEERMTDSDDEPLAKKAKSKPTWRKRKKSSTPKKRVKKRQKKDQNDISNEANVEEMQHETSNNEAERVAESAEGILLPEEQNLAMFSSGSPSAPSFPQIIEDDSHACVDDRPIKIENEELEIDENMLAVSTEQINSSDTNFQEVHGDQFGALNMFDGDSENQDENLLLCTFQSHNDELVEENLLSDENEAFNDTTDPDWNRRGKRAFRCSICSYEPKSRGDLQEHKKSHTEEKPYKCSLCSYRTAHNYNLKIHFRIHTGEKPFKCQICSYSTIQRSNLDKHLRIHTGERPFKCPYCSYSAAQKSSLNKHMESHTDPN</sequence>
<evidence type="ECO:0000256" key="7">
    <source>
        <dbReference type="ARBA" id="ARBA00023125"/>
    </source>
</evidence>
<evidence type="ECO:0000256" key="5">
    <source>
        <dbReference type="ARBA" id="ARBA00022833"/>
    </source>
</evidence>
<evidence type="ECO:0000313" key="14">
    <source>
        <dbReference type="EMBL" id="KAB7500599.1"/>
    </source>
</evidence>
<evidence type="ECO:0000256" key="9">
    <source>
        <dbReference type="ARBA" id="ARBA00023242"/>
    </source>
</evidence>
<proteinExistence type="predicted"/>
<dbReference type="Gene3D" id="3.30.710.10">
    <property type="entry name" value="Potassium Channel Kv1.1, Chain A"/>
    <property type="match status" value="1"/>
</dbReference>
<name>A0A5N5T3K0_9CRUS</name>
<dbReference type="SUPFAM" id="SSF57667">
    <property type="entry name" value="beta-beta-alpha zinc fingers"/>
    <property type="match status" value="2"/>
</dbReference>
<accession>A0A5N5T3K0</accession>
<dbReference type="EMBL" id="SEYY01013466">
    <property type="protein sequence ID" value="KAB7500599.1"/>
    <property type="molecule type" value="Genomic_DNA"/>
</dbReference>
<keyword evidence="5" id="KW-0862">Zinc</keyword>
<comment type="subcellular location">
    <subcellularLocation>
        <location evidence="1">Nucleus</location>
    </subcellularLocation>
</comment>
<dbReference type="FunFam" id="3.30.160.60:FF:002069">
    <property type="entry name" value="Uncharacterized protein"/>
    <property type="match status" value="1"/>
</dbReference>
<evidence type="ECO:0000313" key="15">
    <source>
        <dbReference type="Proteomes" id="UP000326759"/>
    </source>
</evidence>
<evidence type="ECO:0000256" key="3">
    <source>
        <dbReference type="ARBA" id="ARBA00022737"/>
    </source>
</evidence>
<keyword evidence="7" id="KW-0238">DNA-binding</keyword>
<organism evidence="14 15">
    <name type="scientific">Armadillidium nasatum</name>
    <dbReference type="NCBI Taxonomy" id="96803"/>
    <lineage>
        <taxon>Eukaryota</taxon>
        <taxon>Metazoa</taxon>
        <taxon>Ecdysozoa</taxon>
        <taxon>Arthropoda</taxon>
        <taxon>Crustacea</taxon>
        <taxon>Multicrustacea</taxon>
        <taxon>Malacostraca</taxon>
        <taxon>Eumalacostraca</taxon>
        <taxon>Peracarida</taxon>
        <taxon>Isopoda</taxon>
        <taxon>Oniscidea</taxon>
        <taxon>Crinocheta</taxon>
        <taxon>Armadillidiidae</taxon>
        <taxon>Armadillidium</taxon>
    </lineage>
</organism>
<evidence type="ECO:0000256" key="4">
    <source>
        <dbReference type="ARBA" id="ARBA00022771"/>
    </source>
</evidence>
<feature type="domain" description="C2H2-type" evidence="13">
    <location>
        <begin position="419"/>
        <end position="445"/>
    </location>
</feature>
<dbReference type="GO" id="GO:0000978">
    <property type="term" value="F:RNA polymerase II cis-regulatory region sequence-specific DNA binding"/>
    <property type="evidence" value="ECO:0007669"/>
    <property type="project" value="TreeGrafter"/>
</dbReference>
<keyword evidence="4 10" id="KW-0863">Zinc-finger</keyword>
<dbReference type="Pfam" id="PF00651">
    <property type="entry name" value="BTB"/>
    <property type="match status" value="1"/>
</dbReference>
<evidence type="ECO:0000256" key="6">
    <source>
        <dbReference type="ARBA" id="ARBA00023015"/>
    </source>
</evidence>
<evidence type="ECO:0000259" key="13">
    <source>
        <dbReference type="PROSITE" id="PS50157"/>
    </source>
</evidence>
<keyword evidence="9" id="KW-0539">Nucleus</keyword>
<dbReference type="Proteomes" id="UP000326759">
    <property type="component" value="Unassembled WGS sequence"/>
</dbReference>
<dbReference type="Pfam" id="PF23611">
    <property type="entry name" value="zf-C2H2_16"/>
    <property type="match status" value="2"/>
</dbReference>
<dbReference type="GO" id="GO:0008270">
    <property type="term" value="F:zinc ion binding"/>
    <property type="evidence" value="ECO:0007669"/>
    <property type="project" value="UniProtKB-KW"/>
</dbReference>
<dbReference type="InterPro" id="IPR000210">
    <property type="entry name" value="BTB/POZ_dom"/>
</dbReference>
<dbReference type="CDD" id="cd18315">
    <property type="entry name" value="BTB_POZ_BAB-like"/>
    <property type="match status" value="1"/>
</dbReference>
<evidence type="ECO:0000256" key="1">
    <source>
        <dbReference type="ARBA" id="ARBA00004123"/>
    </source>
</evidence>
<dbReference type="PANTHER" id="PTHR46105">
    <property type="entry name" value="AGAP004733-PA"/>
    <property type="match status" value="1"/>
</dbReference>
<dbReference type="SUPFAM" id="SSF54695">
    <property type="entry name" value="POZ domain"/>
    <property type="match status" value="1"/>
</dbReference>
<dbReference type="PROSITE" id="PS50097">
    <property type="entry name" value="BTB"/>
    <property type="match status" value="1"/>
</dbReference>
<evidence type="ECO:0000256" key="2">
    <source>
        <dbReference type="ARBA" id="ARBA00022723"/>
    </source>
</evidence>
<feature type="compositionally biased region" description="Basic residues" evidence="11">
    <location>
        <begin position="143"/>
        <end position="169"/>
    </location>
</feature>
<dbReference type="FunFam" id="3.30.160.60:FF:001601">
    <property type="entry name" value="Uncharacterized protein, isoform A"/>
    <property type="match status" value="1"/>
</dbReference>
<feature type="domain" description="C2H2-type" evidence="13">
    <location>
        <begin position="335"/>
        <end position="362"/>
    </location>
</feature>
<keyword evidence="2" id="KW-0479">Metal-binding</keyword>
<dbReference type="SMART" id="SM00355">
    <property type="entry name" value="ZnF_C2H2"/>
    <property type="match status" value="4"/>
</dbReference>
<keyword evidence="6" id="KW-0805">Transcription regulation</keyword>
<keyword evidence="8" id="KW-0804">Transcription</keyword>
<dbReference type="FunFam" id="3.30.160.60:FF:002976">
    <property type="match status" value="1"/>
</dbReference>